<dbReference type="AlphaFoldDB" id="A0A2T7P605"/>
<feature type="compositionally biased region" description="Basic and acidic residues" evidence="1">
    <location>
        <begin position="86"/>
        <end position="97"/>
    </location>
</feature>
<comment type="caution">
    <text evidence="2">The sequence shown here is derived from an EMBL/GenBank/DDBJ whole genome shotgun (WGS) entry which is preliminary data.</text>
</comment>
<dbReference type="Proteomes" id="UP000245119">
    <property type="component" value="Linkage Group LG6"/>
</dbReference>
<reference evidence="2 3" key="1">
    <citation type="submission" date="2018-04" db="EMBL/GenBank/DDBJ databases">
        <title>The genome of golden apple snail Pomacea canaliculata provides insight into stress tolerance and invasive adaptation.</title>
        <authorList>
            <person name="Liu C."/>
            <person name="Liu B."/>
            <person name="Ren Y."/>
            <person name="Zhang Y."/>
            <person name="Wang H."/>
            <person name="Li S."/>
            <person name="Jiang F."/>
            <person name="Yin L."/>
            <person name="Zhang G."/>
            <person name="Qian W."/>
            <person name="Fan W."/>
        </authorList>
    </citation>
    <scope>NUCLEOTIDE SEQUENCE [LARGE SCALE GENOMIC DNA]</scope>
    <source>
        <strain evidence="2">SZHN2017</strain>
        <tissue evidence="2">Muscle</tissue>
    </source>
</reference>
<name>A0A2T7P605_POMCA</name>
<proteinExistence type="predicted"/>
<gene>
    <name evidence="2" type="ORF">C0Q70_11418</name>
</gene>
<feature type="region of interest" description="Disordered" evidence="1">
    <location>
        <begin position="75"/>
        <end position="97"/>
    </location>
</feature>
<protein>
    <submittedName>
        <fullName evidence="2">Uncharacterized protein</fullName>
    </submittedName>
</protein>
<sequence length="97" mass="11004">MDSSPSEHTAVRDEAPATLLPILTGHHEEELPETRWSMPGAQHLDGHPWVWKEFSENSLRYMKSRHGCPGCIRDTLTSNTTDDNDDVIHDKKIQNGQ</sequence>
<evidence type="ECO:0000313" key="3">
    <source>
        <dbReference type="Proteomes" id="UP000245119"/>
    </source>
</evidence>
<accession>A0A2T7P605</accession>
<dbReference type="EMBL" id="PZQS01000006">
    <property type="protein sequence ID" value="PVD28823.1"/>
    <property type="molecule type" value="Genomic_DNA"/>
</dbReference>
<evidence type="ECO:0000313" key="2">
    <source>
        <dbReference type="EMBL" id="PVD28823.1"/>
    </source>
</evidence>
<organism evidence="2 3">
    <name type="scientific">Pomacea canaliculata</name>
    <name type="common">Golden apple snail</name>
    <dbReference type="NCBI Taxonomy" id="400727"/>
    <lineage>
        <taxon>Eukaryota</taxon>
        <taxon>Metazoa</taxon>
        <taxon>Spiralia</taxon>
        <taxon>Lophotrochozoa</taxon>
        <taxon>Mollusca</taxon>
        <taxon>Gastropoda</taxon>
        <taxon>Caenogastropoda</taxon>
        <taxon>Architaenioglossa</taxon>
        <taxon>Ampullarioidea</taxon>
        <taxon>Ampullariidae</taxon>
        <taxon>Pomacea</taxon>
    </lineage>
</organism>
<evidence type="ECO:0000256" key="1">
    <source>
        <dbReference type="SAM" id="MobiDB-lite"/>
    </source>
</evidence>
<keyword evidence="3" id="KW-1185">Reference proteome</keyword>